<evidence type="ECO:0000313" key="3">
    <source>
        <dbReference type="Proteomes" id="UP000461010"/>
    </source>
</evidence>
<evidence type="ECO:0000313" key="2">
    <source>
        <dbReference type="EMBL" id="KAB7886774.1"/>
    </source>
</evidence>
<dbReference type="Proteomes" id="UP000472839">
    <property type="component" value="Unassembled WGS sequence"/>
</dbReference>
<protein>
    <recommendedName>
        <fullName evidence="5">RloB domain-containing protein</fullName>
    </recommendedName>
</protein>
<comment type="caution">
    <text evidence="1">The sequence shown here is derived from an EMBL/GenBank/DDBJ whole genome shotgun (WGS) entry which is preliminary data.</text>
</comment>
<dbReference type="RefSeq" id="WP_152192201.1">
    <property type="nucleotide sequence ID" value="NZ_WFKI01000037.1"/>
</dbReference>
<accession>A0A6L4WP84</accession>
<evidence type="ECO:0000313" key="1">
    <source>
        <dbReference type="EMBL" id="KAB7885727.1"/>
    </source>
</evidence>
<dbReference type="EMBL" id="WFKJ01000071">
    <property type="protein sequence ID" value="KAB7886774.1"/>
    <property type="molecule type" value="Genomic_DNA"/>
</dbReference>
<evidence type="ECO:0000313" key="4">
    <source>
        <dbReference type="Proteomes" id="UP000472839"/>
    </source>
</evidence>
<sequence length="234" mass="26167">MSMGSRKKNASERNTKTRYSGDIVLIICEGTQTEPNYLIELKDFLYLDKAAIHIVPSEGSAPNSVVKHAKDAIKGACNKGNPYSKVYCVIDKDQHPTYASALQAIKDFNESTRKKCDTIICPITSVPCFEYWILMHYSRSTQSFGTSGHSPCGQLIRTALRTHIEGYEKADRSLAKKLIAEKLEDARQNSAATYKAAQSAGTDDPSTKMHLLVDELEHLKEHKHFQEDRKGCPQ</sequence>
<evidence type="ECO:0008006" key="5">
    <source>
        <dbReference type="Google" id="ProtNLM"/>
    </source>
</evidence>
<dbReference type="AlphaFoldDB" id="A0A6L4WP84"/>
<dbReference type="Proteomes" id="UP000461010">
    <property type="component" value="Unassembled WGS sequence"/>
</dbReference>
<dbReference type="Pfam" id="PF13707">
    <property type="entry name" value="RloB"/>
    <property type="match status" value="1"/>
</dbReference>
<dbReference type="EMBL" id="WFKK01000052">
    <property type="protein sequence ID" value="KAB7885727.1"/>
    <property type="molecule type" value="Genomic_DNA"/>
</dbReference>
<keyword evidence="3" id="KW-1185">Reference proteome</keyword>
<dbReference type="InterPro" id="IPR025591">
    <property type="entry name" value="RloB"/>
</dbReference>
<name>A0A6L4WP84_9BACT</name>
<gene>
    <name evidence="2" type="ORF">GBG18_14395</name>
    <name evidence="1" type="ORF">GBG19_13575</name>
</gene>
<proteinExistence type="predicted"/>
<organism evidence="1 4">
    <name type="scientific">Poseidonibacter ostreae</name>
    <dbReference type="NCBI Taxonomy" id="2654171"/>
    <lineage>
        <taxon>Bacteria</taxon>
        <taxon>Pseudomonadati</taxon>
        <taxon>Campylobacterota</taxon>
        <taxon>Epsilonproteobacteria</taxon>
        <taxon>Campylobacterales</taxon>
        <taxon>Arcobacteraceae</taxon>
        <taxon>Poseidonibacter</taxon>
    </lineage>
</organism>
<reference evidence="3 4" key="1">
    <citation type="submission" date="2019-10" db="EMBL/GenBank/DDBJ databases">
        <title>Poseidonibacter ostreae sp. nov., isolated from the gut of the Ostrea denselamellosa.</title>
        <authorList>
            <person name="Choi A."/>
        </authorList>
    </citation>
    <scope>NUCLEOTIDE SEQUENCE [LARGE SCALE GENOMIC DNA]</scope>
    <source>
        <strain evidence="1 4">SJOD-M-33</strain>
        <strain evidence="2 3">SJOD-M-5</strain>
    </source>
</reference>